<dbReference type="Proteomes" id="UP000437562">
    <property type="component" value="Unassembled WGS sequence"/>
</dbReference>
<dbReference type="EMBL" id="CABWMC010000025">
    <property type="protein sequence ID" value="VXC48995.1"/>
    <property type="molecule type" value="Genomic_DNA"/>
</dbReference>
<organism evidence="1 2">
    <name type="scientific">Bacillus mycoides</name>
    <dbReference type="NCBI Taxonomy" id="1405"/>
    <lineage>
        <taxon>Bacteria</taxon>
        <taxon>Bacillati</taxon>
        <taxon>Bacillota</taxon>
        <taxon>Bacilli</taxon>
        <taxon>Bacillales</taxon>
        <taxon>Bacillaceae</taxon>
        <taxon>Bacillus</taxon>
        <taxon>Bacillus cereus group</taxon>
    </lineage>
</organism>
<protein>
    <submittedName>
        <fullName evidence="1">Uncharacterized protein</fullName>
    </submittedName>
</protein>
<reference evidence="1 2" key="1">
    <citation type="submission" date="2019-10" db="EMBL/GenBank/DDBJ databases">
        <authorList>
            <person name="Karimi E."/>
        </authorList>
    </citation>
    <scope>NUCLEOTIDE SEQUENCE [LARGE SCALE GENOMIC DNA]</scope>
    <source>
        <strain evidence="1">Bacillus sp. 71</strain>
    </source>
</reference>
<evidence type="ECO:0000313" key="1">
    <source>
        <dbReference type="EMBL" id="VXC48995.1"/>
    </source>
</evidence>
<evidence type="ECO:0000313" key="2">
    <source>
        <dbReference type="Proteomes" id="UP000437562"/>
    </source>
</evidence>
<gene>
    <name evidence="1" type="ORF">BACI71_310001</name>
</gene>
<sequence length="237" mass="25041">MSAARFVQDPAIERLIGDETRASLERTVEPVGDCLMCGKQLGTGPLRLSAQKSELNPVVAAIHATCGGGVLPGTGVLIVPPSTWLAGAFVIDGRPPGLLNKLFNRRAYLPVIVVKPSCDVFSLTRVDGGWGDSLAYYESRGFRSFDDALAGGDTTDEKALPVTVRLARDEVSATILVDTFTSDANPRLGAGIDAAGGAFVALTAEPFPSFGHPGRVDGVMTGRTVFRWIPDGEIERV</sequence>
<dbReference type="AlphaFoldDB" id="A0A653Z2A8"/>
<proteinExistence type="predicted"/>
<name>A0A653Z2A8_BACMY</name>
<accession>A0A653Z2A8</accession>